<dbReference type="EMBL" id="LGFO01000017">
    <property type="protein sequence ID" value="KUK37021.1"/>
    <property type="molecule type" value="Genomic_DNA"/>
</dbReference>
<dbReference type="InterPro" id="IPR020823">
    <property type="entry name" value="Cell_div_FtsA"/>
</dbReference>
<accession>A0A101FHC4</accession>
<dbReference type="PIRSF" id="PIRSF003101">
    <property type="entry name" value="FtsA"/>
    <property type="match status" value="1"/>
</dbReference>
<dbReference type="GO" id="GO:0043093">
    <property type="term" value="P:FtsZ-dependent cytokinesis"/>
    <property type="evidence" value="ECO:0007669"/>
    <property type="project" value="UniProtKB-UniRule"/>
</dbReference>
<evidence type="ECO:0000256" key="4">
    <source>
        <dbReference type="ARBA" id="ARBA00023306"/>
    </source>
</evidence>
<dbReference type="PATRIC" id="fig|85874.4.peg.1392"/>
<proteinExistence type="inferred from homology"/>
<comment type="function">
    <text evidence="5 6">Cell division protein that is involved in the assembly of the Z ring. May serve as a membrane anchor for the Z ring.</text>
</comment>
<dbReference type="Pfam" id="PF14450">
    <property type="entry name" value="FtsA"/>
    <property type="match status" value="1"/>
</dbReference>
<dbReference type="GO" id="GO:0009898">
    <property type="term" value="C:cytoplasmic side of plasma membrane"/>
    <property type="evidence" value="ECO:0007669"/>
    <property type="project" value="UniProtKB-UniRule"/>
</dbReference>
<gene>
    <name evidence="5" type="primary">ftsA</name>
    <name evidence="8" type="ORF">XD66_0263</name>
</gene>
<evidence type="ECO:0000256" key="2">
    <source>
        <dbReference type="ARBA" id="ARBA00022618"/>
    </source>
</evidence>
<comment type="caution">
    <text evidence="8">The sequence shown here is derived from an EMBL/GenBank/DDBJ whole genome shotgun (WGS) entry which is preliminary data.</text>
</comment>
<keyword evidence="1 5" id="KW-1003">Cell membrane</keyword>
<dbReference type="Proteomes" id="UP000053326">
    <property type="component" value="Unassembled WGS sequence"/>
</dbReference>
<dbReference type="GO" id="GO:0032153">
    <property type="term" value="C:cell division site"/>
    <property type="evidence" value="ECO:0007669"/>
    <property type="project" value="UniProtKB-UniRule"/>
</dbReference>
<evidence type="ECO:0000313" key="8">
    <source>
        <dbReference type="EMBL" id="KUK37021.1"/>
    </source>
</evidence>
<dbReference type="PANTHER" id="PTHR32432:SF4">
    <property type="entry name" value="CELL DIVISION PROTEIN FTSA"/>
    <property type="match status" value="1"/>
</dbReference>
<comment type="subcellular location">
    <subcellularLocation>
        <location evidence="5">Cell membrane</location>
        <topology evidence="5">Peripheral membrane protein</topology>
        <orientation evidence="5">Cytoplasmic side</orientation>
    </subcellularLocation>
    <text evidence="5">Localizes to the Z ring in an FtsZ-dependent manner. Targeted to the membrane through a conserved C-terminal amphipathic helix.</text>
</comment>
<dbReference type="SMART" id="SM00842">
    <property type="entry name" value="FtsA"/>
    <property type="match status" value="1"/>
</dbReference>
<keyword evidence="4 5" id="KW-0131">Cell cycle</keyword>
<dbReference type="InterPro" id="IPR050696">
    <property type="entry name" value="FtsA/MreB"/>
</dbReference>
<dbReference type="AlphaFoldDB" id="A0A101FHC4"/>
<feature type="domain" description="SHS2" evidence="7">
    <location>
        <begin position="22"/>
        <end position="210"/>
    </location>
</feature>
<evidence type="ECO:0000259" key="7">
    <source>
        <dbReference type="SMART" id="SM00842"/>
    </source>
</evidence>
<keyword evidence="2 5" id="KW-0132">Cell division</keyword>
<dbReference type="InterPro" id="IPR043129">
    <property type="entry name" value="ATPase_NBD"/>
</dbReference>
<dbReference type="InterPro" id="IPR003494">
    <property type="entry name" value="SHS2_FtsA"/>
</dbReference>
<dbReference type="NCBIfam" id="TIGR01174">
    <property type="entry name" value="ftsA"/>
    <property type="match status" value="1"/>
</dbReference>
<evidence type="ECO:0000256" key="1">
    <source>
        <dbReference type="ARBA" id="ARBA00022475"/>
    </source>
</evidence>
<evidence type="ECO:0000256" key="6">
    <source>
        <dbReference type="PIRNR" id="PIRNR003101"/>
    </source>
</evidence>
<dbReference type="PANTHER" id="PTHR32432">
    <property type="entry name" value="CELL DIVISION PROTEIN FTSA-RELATED"/>
    <property type="match status" value="1"/>
</dbReference>
<comment type="similarity">
    <text evidence="5 6">Belongs to the FtsA/MreB family.</text>
</comment>
<dbReference type="SUPFAM" id="SSF53067">
    <property type="entry name" value="Actin-like ATPase domain"/>
    <property type="match status" value="2"/>
</dbReference>
<dbReference type="Gene3D" id="3.30.1490.110">
    <property type="match status" value="1"/>
</dbReference>
<sequence length="424" mass="45000">MLNFYYESNRVGVQRLARGNTLVGLDVGSSKVAVIVGEMGLDGQIQVVGFGSVYSAGIRKGSVVDIENTVRAIEAAVEKAEQMSGRPIDGGYVSITGTSISSLNNRGVVAVANPEQEIVPEDVERVLQAARVIALPHDRRIIHVIPRQYVVDGNDSILDPVGMMGSRLEVETHIVTITNAAVVNLLKCCEKAGFHPQELVLNAYASGEAVLFPAEKELGVVVVDIGGGTTDIAIFEQGTLWHTSVLPVGGDYITSDLAVGLRTPLTQAEIIKKEFGGTLPENTSDSEMVEVPSVGGRDTFRVSRKMIASIIEPRVQEILGLIKNKLDSSGYQGVLPGGVVLTGGTALTEGIAELAAKILQKPVRIGYPEGVGGLADVIHSPVYATGVGLLLYGAKRSQDVSDHDEGLSLKGVVGKVRKWIQDLF</sequence>
<dbReference type="HAMAP" id="MF_02033">
    <property type="entry name" value="FtsA"/>
    <property type="match status" value="1"/>
</dbReference>
<comment type="subunit">
    <text evidence="5">Self-interacts. Interacts with FtsZ.</text>
</comment>
<keyword evidence="3 5" id="KW-0472">Membrane</keyword>
<evidence type="ECO:0000256" key="5">
    <source>
        <dbReference type="HAMAP-Rule" id="MF_02033"/>
    </source>
</evidence>
<name>A0A101FHC4_9THEO</name>
<organism evidence="8 9">
    <name type="scientific">Thermacetogenium phaeum</name>
    <dbReference type="NCBI Taxonomy" id="85874"/>
    <lineage>
        <taxon>Bacteria</taxon>
        <taxon>Bacillati</taxon>
        <taxon>Bacillota</taxon>
        <taxon>Clostridia</taxon>
        <taxon>Thermoanaerobacterales</taxon>
        <taxon>Thermoanaerobacteraceae</taxon>
        <taxon>Thermacetogenium</taxon>
    </lineage>
</organism>
<protein>
    <recommendedName>
        <fullName evidence="5 6">Cell division protein FtsA</fullName>
    </recommendedName>
</protein>
<reference evidence="9" key="1">
    <citation type="journal article" date="2015" name="MBio">
        <title>Genome-Resolved Metagenomic Analysis Reveals Roles for Candidate Phyla and Other Microbial Community Members in Biogeochemical Transformations in Oil Reservoirs.</title>
        <authorList>
            <person name="Hu P."/>
            <person name="Tom L."/>
            <person name="Singh A."/>
            <person name="Thomas B.C."/>
            <person name="Baker B.J."/>
            <person name="Piceno Y.M."/>
            <person name="Andersen G.L."/>
            <person name="Banfield J.F."/>
        </authorList>
    </citation>
    <scope>NUCLEOTIDE SEQUENCE [LARGE SCALE GENOMIC DNA]</scope>
</reference>
<dbReference type="CDD" id="cd24048">
    <property type="entry name" value="ASKHA_NBD_FtsA"/>
    <property type="match status" value="1"/>
</dbReference>
<dbReference type="Gene3D" id="3.30.420.40">
    <property type="match status" value="2"/>
</dbReference>
<dbReference type="Pfam" id="PF02491">
    <property type="entry name" value="SHS2_FTSA"/>
    <property type="match status" value="1"/>
</dbReference>
<evidence type="ECO:0000313" key="9">
    <source>
        <dbReference type="Proteomes" id="UP000053326"/>
    </source>
</evidence>
<evidence type="ECO:0000256" key="3">
    <source>
        <dbReference type="ARBA" id="ARBA00023136"/>
    </source>
</evidence>